<sequence length="493" mass="52903">MFSRKPSRQARPAVSAPVQHRHLLDEEAERKDTWHRQSLLQLSHPHLTALQLWALGKATFAHALDRSELEKDGNVVTQRNIGIELEEQRWRVTDASGAKVPTKTVIIKRPHFELQAESSGDTVSVLEMVTDSPGVTRAEEWLAMKREMCALIDELKASAGSKKRAVKSGKLVGGAPGYLIHPPQLPGKAAAWNPFLQVTAGIPLAAIPRLLRTLNDDRLATVVPPGVHAEEKLARHLAPVFSRDGQPSAELTGLAALLAAMLTEGASRGCSSIPFLKGAFAVMPRTALPHMFMLLPAADRELLAPNPDAWVEALARISGRSPDEPVVSPSLAAPGTTLPVARLTTSVDTWLRAMLPRVTDQGLSAGVDLLTVEGKLAGLSDDSARGRAAALSRDVSVQSPSDNAFSPVSVPQEPEQLQELLNQLHRLHDAGSLGGLGAVHDTVKYSGGHSLPAAVLEIRRPAEKSWAQYMDSYLDRVYQAVGDSLAAVGGSGR</sequence>
<evidence type="ECO:0000313" key="2">
    <source>
        <dbReference type="Proteomes" id="UP001596083"/>
    </source>
</evidence>
<dbReference type="RefSeq" id="WP_390317661.1">
    <property type="nucleotide sequence ID" value="NZ_JBHSPB010000011.1"/>
</dbReference>
<gene>
    <name evidence="1" type="ORF">ACFP1Z_19100</name>
</gene>
<protein>
    <submittedName>
        <fullName evidence="1">Uncharacterized protein</fullName>
    </submittedName>
</protein>
<comment type="caution">
    <text evidence="1">The sequence shown here is derived from an EMBL/GenBank/DDBJ whole genome shotgun (WGS) entry which is preliminary data.</text>
</comment>
<keyword evidence="2" id="KW-1185">Reference proteome</keyword>
<evidence type="ECO:0000313" key="1">
    <source>
        <dbReference type="EMBL" id="MFC5722276.1"/>
    </source>
</evidence>
<reference evidence="2" key="1">
    <citation type="journal article" date="2019" name="Int. J. Syst. Evol. Microbiol.">
        <title>The Global Catalogue of Microorganisms (GCM) 10K type strain sequencing project: providing services to taxonomists for standard genome sequencing and annotation.</title>
        <authorList>
            <consortium name="The Broad Institute Genomics Platform"/>
            <consortium name="The Broad Institute Genome Sequencing Center for Infectious Disease"/>
            <person name="Wu L."/>
            <person name="Ma J."/>
        </authorList>
    </citation>
    <scope>NUCLEOTIDE SEQUENCE [LARGE SCALE GENOMIC DNA]</scope>
    <source>
        <strain evidence="2">CGMCC 4.7304</strain>
    </source>
</reference>
<accession>A0ABW0Z0N9</accession>
<organism evidence="1 2">
    <name type="scientific">Streptomyces gamaensis</name>
    <dbReference type="NCBI Taxonomy" id="1763542"/>
    <lineage>
        <taxon>Bacteria</taxon>
        <taxon>Bacillati</taxon>
        <taxon>Actinomycetota</taxon>
        <taxon>Actinomycetes</taxon>
        <taxon>Kitasatosporales</taxon>
        <taxon>Streptomycetaceae</taxon>
        <taxon>Streptomyces</taxon>
    </lineage>
</organism>
<dbReference type="EMBL" id="JBHSPB010000011">
    <property type="protein sequence ID" value="MFC5722276.1"/>
    <property type="molecule type" value="Genomic_DNA"/>
</dbReference>
<proteinExistence type="predicted"/>
<name>A0ABW0Z0N9_9ACTN</name>
<dbReference type="Proteomes" id="UP001596083">
    <property type="component" value="Unassembled WGS sequence"/>
</dbReference>